<reference evidence="2" key="1">
    <citation type="submission" date="2016-10" db="EMBL/GenBank/DDBJ databases">
        <title>Sequence of Gallionella enrichment culture.</title>
        <authorList>
            <person name="Poehlein A."/>
            <person name="Muehling M."/>
            <person name="Daniel R."/>
        </authorList>
    </citation>
    <scope>NUCLEOTIDE SEQUENCE</scope>
</reference>
<dbReference type="AlphaFoldDB" id="A0A1J5NZP5"/>
<accession>A0A1J5NZP5</accession>
<comment type="caution">
    <text evidence="2">The sequence shown here is derived from an EMBL/GenBank/DDBJ whole genome shotgun (WGS) entry which is preliminary data.</text>
</comment>
<sequence length="204" mass="22535">MFPGARGFHRSVQRKQVGLARYLLHDHDLVGDCLHRGHGFTHGFTAGTRIRCRLAGNLLRLIRIACVLLDVGSHLLHRRGRLFGRGCLLGGALRQLLRGGRHLLAAGSDVARRRHHLGDDLFQLDHHGVQGIDEVANFVTRRLVDRLCQVARGDDLGERAGAGQRTAYAEHDPEGGGNGDRDRADEYGDHQKTRTLIGGLRLGF</sequence>
<gene>
    <name evidence="2" type="ORF">GALL_542000</name>
</gene>
<evidence type="ECO:0000313" key="2">
    <source>
        <dbReference type="EMBL" id="OIQ64250.1"/>
    </source>
</evidence>
<evidence type="ECO:0008006" key="3">
    <source>
        <dbReference type="Google" id="ProtNLM"/>
    </source>
</evidence>
<name>A0A1J5NZP5_9ZZZZ</name>
<evidence type="ECO:0000256" key="1">
    <source>
        <dbReference type="SAM" id="MobiDB-lite"/>
    </source>
</evidence>
<feature type="region of interest" description="Disordered" evidence="1">
    <location>
        <begin position="161"/>
        <end position="190"/>
    </location>
</feature>
<dbReference type="EMBL" id="MLJW01008288">
    <property type="protein sequence ID" value="OIQ64250.1"/>
    <property type="molecule type" value="Genomic_DNA"/>
</dbReference>
<proteinExistence type="predicted"/>
<feature type="compositionally biased region" description="Basic and acidic residues" evidence="1">
    <location>
        <begin position="168"/>
        <end position="190"/>
    </location>
</feature>
<protein>
    <recommendedName>
        <fullName evidence="3">NAD-specific glutamate dehydrogenase</fullName>
    </recommendedName>
</protein>
<organism evidence="2">
    <name type="scientific">mine drainage metagenome</name>
    <dbReference type="NCBI Taxonomy" id="410659"/>
    <lineage>
        <taxon>unclassified sequences</taxon>
        <taxon>metagenomes</taxon>
        <taxon>ecological metagenomes</taxon>
    </lineage>
</organism>